<dbReference type="InterPro" id="IPR011055">
    <property type="entry name" value="Dup_hybrid_motif"/>
</dbReference>
<dbReference type="SUPFAM" id="SSF51261">
    <property type="entry name" value="Duplicated hybrid motif"/>
    <property type="match status" value="1"/>
</dbReference>
<keyword evidence="1" id="KW-1133">Transmembrane helix</keyword>
<evidence type="ECO:0000259" key="2">
    <source>
        <dbReference type="PROSITE" id="PS51782"/>
    </source>
</evidence>
<dbReference type="Proteomes" id="UP000178759">
    <property type="component" value="Unassembled WGS sequence"/>
</dbReference>
<keyword evidence="1" id="KW-0812">Transmembrane</keyword>
<reference evidence="3 4" key="1">
    <citation type="journal article" date="2016" name="Nat. Commun.">
        <title>Thousands of microbial genomes shed light on interconnected biogeochemical processes in an aquifer system.</title>
        <authorList>
            <person name="Anantharaman K."/>
            <person name="Brown C.T."/>
            <person name="Hug L.A."/>
            <person name="Sharon I."/>
            <person name="Castelle C.J."/>
            <person name="Probst A.J."/>
            <person name="Thomas B.C."/>
            <person name="Singh A."/>
            <person name="Wilkins M.J."/>
            <person name="Karaoz U."/>
            <person name="Brodie E.L."/>
            <person name="Williams K.H."/>
            <person name="Hubbard S.S."/>
            <person name="Banfield J.F."/>
        </authorList>
    </citation>
    <scope>NUCLEOTIDE SEQUENCE [LARGE SCALE GENOMIC DNA]</scope>
</reference>
<evidence type="ECO:0000313" key="4">
    <source>
        <dbReference type="Proteomes" id="UP000178759"/>
    </source>
</evidence>
<dbReference type="PANTHER" id="PTHR21666">
    <property type="entry name" value="PEPTIDASE-RELATED"/>
    <property type="match status" value="1"/>
</dbReference>
<feature type="domain" description="LysM" evidence="2">
    <location>
        <begin position="169"/>
        <end position="217"/>
    </location>
</feature>
<feature type="domain" description="LysM" evidence="2">
    <location>
        <begin position="120"/>
        <end position="163"/>
    </location>
</feature>
<proteinExistence type="predicted"/>
<dbReference type="Pfam" id="PF01476">
    <property type="entry name" value="LysM"/>
    <property type="match status" value="2"/>
</dbReference>
<dbReference type="CDD" id="cd12797">
    <property type="entry name" value="M23_peptidase"/>
    <property type="match status" value="1"/>
</dbReference>
<dbReference type="PROSITE" id="PS51782">
    <property type="entry name" value="LYSM"/>
    <property type="match status" value="2"/>
</dbReference>
<dbReference type="Pfam" id="PF01551">
    <property type="entry name" value="Peptidase_M23"/>
    <property type="match status" value="1"/>
</dbReference>
<dbReference type="AlphaFoldDB" id="A0A1F6AGW4"/>
<dbReference type="STRING" id="1798392.A3A79_02065"/>
<gene>
    <name evidence="3" type="ORF">A3A79_02065</name>
</gene>
<dbReference type="InterPro" id="IPR036779">
    <property type="entry name" value="LysM_dom_sf"/>
</dbReference>
<dbReference type="InterPro" id="IPR050570">
    <property type="entry name" value="Cell_wall_metabolism_enzyme"/>
</dbReference>
<organism evidence="3 4">
    <name type="scientific">Candidatus Gottesmanbacteria bacterium RIFCSPLOWO2_01_FULL_43_11b</name>
    <dbReference type="NCBI Taxonomy" id="1798392"/>
    <lineage>
        <taxon>Bacteria</taxon>
        <taxon>Candidatus Gottesmaniibacteriota</taxon>
    </lineage>
</organism>
<dbReference type="PANTHER" id="PTHR21666:SF270">
    <property type="entry name" value="MUREIN HYDROLASE ACTIVATOR ENVC"/>
    <property type="match status" value="1"/>
</dbReference>
<dbReference type="InterPro" id="IPR016047">
    <property type="entry name" value="M23ase_b-sheet_dom"/>
</dbReference>
<dbReference type="Gene3D" id="2.70.70.10">
    <property type="entry name" value="Glucose Permease (Domain IIA)"/>
    <property type="match status" value="1"/>
</dbReference>
<accession>A0A1F6AGW4</accession>
<dbReference type="SMART" id="SM00257">
    <property type="entry name" value="LysM"/>
    <property type="match status" value="2"/>
</dbReference>
<dbReference type="CDD" id="cd00118">
    <property type="entry name" value="LysM"/>
    <property type="match status" value="2"/>
</dbReference>
<dbReference type="SUPFAM" id="SSF54106">
    <property type="entry name" value="LysM domain"/>
    <property type="match status" value="2"/>
</dbReference>
<feature type="transmembrane region" description="Helical" evidence="1">
    <location>
        <begin position="56"/>
        <end position="76"/>
    </location>
</feature>
<dbReference type="EMBL" id="MFJV01000001">
    <property type="protein sequence ID" value="OGG23964.1"/>
    <property type="molecule type" value="Genomic_DNA"/>
</dbReference>
<evidence type="ECO:0000313" key="3">
    <source>
        <dbReference type="EMBL" id="OGG23964.1"/>
    </source>
</evidence>
<evidence type="ECO:0000256" key="1">
    <source>
        <dbReference type="SAM" id="Phobius"/>
    </source>
</evidence>
<name>A0A1F6AGW4_9BACT</name>
<dbReference type="Gene3D" id="3.10.350.10">
    <property type="entry name" value="LysM domain"/>
    <property type="match status" value="2"/>
</dbReference>
<comment type="caution">
    <text evidence="3">The sequence shown here is derived from an EMBL/GenBank/DDBJ whole genome shotgun (WGS) entry which is preliminary data.</text>
</comment>
<keyword evidence="1" id="KW-0472">Membrane</keyword>
<dbReference type="InterPro" id="IPR018392">
    <property type="entry name" value="LysM"/>
</dbReference>
<protein>
    <recommendedName>
        <fullName evidence="2">LysM domain-containing protein</fullName>
    </recommendedName>
</protein>
<sequence>MKKYFVGFKDDVVLWLRGWGVYLERKLSRFGHWFETNKDSLVEILMARRGTYQRPFLYFSLSILFAVGVMGGPILARTYPGGLPAALAEFTPPSAALSSFDLTEYGVQTQISEKPRDQVITYTVEGGDTLAKIAEKFAVSIDTIKWANDLKRDSLSVGQELKIPPVTGIVHKVREGETIYSIAKKYKTEAQKIVNFPFNDFSDLDTFALNVGQTLVVPDGVQPQAPAIIRALPPIAAGGTGQFVWPVGGMITQYPVWYHMALDIANPGLPGVAAGDAGVVSVVQYLRYGYGEHIIVDHGNGLSTLYAHLSAIYVAPGDRVARGQIIGKLGSSGRSSGPHLHFEVRKNGVSVDPRPFLK</sequence>
<dbReference type="GO" id="GO:0004222">
    <property type="term" value="F:metalloendopeptidase activity"/>
    <property type="evidence" value="ECO:0007669"/>
    <property type="project" value="TreeGrafter"/>
</dbReference>